<evidence type="ECO:0000259" key="6">
    <source>
        <dbReference type="Pfam" id="PF00892"/>
    </source>
</evidence>
<dbReference type="Pfam" id="PF00892">
    <property type="entry name" value="EamA"/>
    <property type="match status" value="2"/>
</dbReference>
<dbReference type="InterPro" id="IPR037185">
    <property type="entry name" value="EmrE-like"/>
</dbReference>
<feature type="domain" description="EamA" evidence="6">
    <location>
        <begin position="6"/>
        <end position="140"/>
    </location>
</feature>
<dbReference type="Proteomes" id="UP001596432">
    <property type="component" value="Unassembled WGS sequence"/>
</dbReference>
<evidence type="ECO:0000256" key="3">
    <source>
        <dbReference type="ARBA" id="ARBA00022989"/>
    </source>
</evidence>
<keyword evidence="2 5" id="KW-0812">Transmembrane</keyword>
<protein>
    <submittedName>
        <fullName evidence="7">EamA family transporter</fullName>
    </submittedName>
</protein>
<comment type="caution">
    <text evidence="7">The sequence shown here is derived from an EMBL/GenBank/DDBJ whole genome shotgun (WGS) entry which is preliminary data.</text>
</comment>
<dbReference type="InterPro" id="IPR050638">
    <property type="entry name" value="AA-Vitamin_Transporters"/>
</dbReference>
<sequence>MTQSLVGVGFAVLAALAFAAQSLAVRLGTRTRSITEVIAVMFGVNLLVLLPVAGASAYPEYGLTGTAVAAFAVAGLLGSLLARACYFVGIERLGASRAEPLRALVPLFALGAAVLVLDERVTPVLLLGVALLLAGAVVVSLDSRAAPGTESGRQLLVALAFPVAAALFLGIDPIFTKIGFADGTPVLVAVTVRVAAAAAGFGLYLLWRAMREGGVQPIGVNRWLVAASVANTVYLLSYYEALARTPVTVVTPVLSTSTLFVIGGAALFLRKDERVTRRLVAGALLVVLGVVFVVRG</sequence>
<feature type="transmembrane region" description="Helical" evidence="5">
    <location>
        <begin position="187"/>
        <end position="207"/>
    </location>
</feature>
<dbReference type="GeneID" id="78819862"/>
<reference evidence="7 8" key="1">
    <citation type="journal article" date="2019" name="Int. J. Syst. Evol. Microbiol.">
        <title>The Global Catalogue of Microorganisms (GCM) 10K type strain sequencing project: providing services to taxonomists for standard genome sequencing and annotation.</title>
        <authorList>
            <consortium name="The Broad Institute Genomics Platform"/>
            <consortium name="The Broad Institute Genome Sequencing Center for Infectious Disease"/>
            <person name="Wu L."/>
            <person name="Ma J."/>
        </authorList>
    </citation>
    <scope>NUCLEOTIDE SEQUENCE [LARGE SCALE GENOMIC DNA]</scope>
    <source>
        <strain evidence="7 8">XZYJT29</strain>
    </source>
</reference>
<keyword evidence="8" id="KW-1185">Reference proteome</keyword>
<feature type="transmembrane region" description="Helical" evidence="5">
    <location>
        <begin position="123"/>
        <end position="143"/>
    </location>
</feature>
<feature type="transmembrane region" description="Helical" evidence="5">
    <location>
        <begin position="64"/>
        <end position="89"/>
    </location>
</feature>
<evidence type="ECO:0000256" key="5">
    <source>
        <dbReference type="SAM" id="Phobius"/>
    </source>
</evidence>
<evidence type="ECO:0000256" key="4">
    <source>
        <dbReference type="ARBA" id="ARBA00023136"/>
    </source>
</evidence>
<feature type="transmembrane region" description="Helical" evidence="5">
    <location>
        <begin position="155"/>
        <end position="175"/>
    </location>
</feature>
<evidence type="ECO:0000256" key="2">
    <source>
        <dbReference type="ARBA" id="ARBA00022692"/>
    </source>
</evidence>
<gene>
    <name evidence="7" type="ORF">ACFQMA_07100</name>
</gene>
<dbReference type="GO" id="GO:0016020">
    <property type="term" value="C:membrane"/>
    <property type="evidence" value="ECO:0007669"/>
    <property type="project" value="UniProtKB-SubCell"/>
</dbReference>
<evidence type="ECO:0000313" key="7">
    <source>
        <dbReference type="EMBL" id="MFC7139604.1"/>
    </source>
</evidence>
<keyword evidence="4 5" id="KW-0472">Membrane</keyword>
<feature type="transmembrane region" description="Helical" evidence="5">
    <location>
        <begin position="276"/>
        <end position="294"/>
    </location>
</feature>
<dbReference type="PANTHER" id="PTHR32322">
    <property type="entry name" value="INNER MEMBRANE TRANSPORTER"/>
    <property type="match status" value="1"/>
</dbReference>
<dbReference type="InterPro" id="IPR000620">
    <property type="entry name" value="EamA_dom"/>
</dbReference>
<dbReference type="RefSeq" id="WP_274325188.1">
    <property type="nucleotide sequence ID" value="NZ_CP118158.1"/>
</dbReference>
<comment type="subcellular location">
    <subcellularLocation>
        <location evidence="1">Membrane</location>
        <topology evidence="1">Multi-pass membrane protein</topology>
    </subcellularLocation>
</comment>
<feature type="transmembrane region" description="Helical" evidence="5">
    <location>
        <begin position="37"/>
        <end position="58"/>
    </location>
</feature>
<dbReference type="EMBL" id="JBHTAS010000001">
    <property type="protein sequence ID" value="MFC7139604.1"/>
    <property type="molecule type" value="Genomic_DNA"/>
</dbReference>
<evidence type="ECO:0000256" key="1">
    <source>
        <dbReference type="ARBA" id="ARBA00004141"/>
    </source>
</evidence>
<feature type="transmembrane region" description="Helical" evidence="5">
    <location>
        <begin position="219"/>
        <end position="237"/>
    </location>
</feature>
<dbReference type="PANTHER" id="PTHR32322:SF2">
    <property type="entry name" value="EAMA DOMAIN-CONTAINING PROTEIN"/>
    <property type="match status" value="1"/>
</dbReference>
<evidence type="ECO:0000313" key="8">
    <source>
        <dbReference type="Proteomes" id="UP001596432"/>
    </source>
</evidence>
<proteinExistence type="predicted"/>
<organism evidence="7 8">
    <name type="scientific">Halosimplex aquaticum</name>
    <dbReference type="NCBI Taxonomy" id="3026162"/>
    <lineage>
        <taxon>Archaea</taxon>
        <taxon>Methanobacteriati</taxon>
        <taxon>Methanobacteriota</taxon>
        <taxon>Stenosarchaea group</taxon>
        <taxon>Halobacteria</taxon>
        <taxon>Halobacteriales</taxon>
        <taxon>Haloarculaceae</taxon>
        <taxon>Halosimplex</taxon>
    </lineage>
</organism>
<feature type="transmembrane region" description="Helical" evidence="5">
    <location>
        <begin position="101"/>
        <end position="117"/>
    </location>
</feature>
<name>A0ABD5XWX3_9EURY</name>
<feature type="domain" description="EamA" evidence="6">
    <location>
        <begin position="162"/>
        <end position="294"/>
    </location>
</feature>
<keyword evidence="3 5" id="KW-1133">Transmembrane helix</keyword>
<dbReference type="AlphaFoldDB" id="A0ABD5XWX3"/>
<dbReference type="SUPFAM" id="SSF103481">
    <property type="entry name" value="Multidrug resistance efflux transporter EmrE"/>
    <property type="match status" value="2"/>
</dbReference>
<accession>A0ABD5XWX3</accession>
<feature type="transmembrane region" description="Helical" evidence="5">
    <location>
        <begin position="249"/>
        <end position="269"/>
    </location>
</feature>
<feature type="transmembrane region" description="Helical" evidence="5">
    <location>
        <begin position="6"/>
        <end position="25"/>
    </location>
</feature>